<dbReference type="OrthoDB" id="10018779at2759"/>
<organism evidence="5 6">
    <name type="scientific">Ancylostoma ceylanicum</name>
    <dbReference type="NCBI Taxonomy" id="53326"/>
    <lineage>
        <taxon>Eukaryota</taxon>
        <taxon>Metazoa</taxon>
        <taxon>Ecdysozoa</taxon>
        <taxon>Nematoda</taxon>
        <taxon>Chromadorea</taxon>
        <taxon>Rhabditida</taxon>
        <taxon>Rhabditina</taxon>
        <taxon>Rhabditomorpha</taxon>
        <taxon>Strongyloidea</taxon>
        <taxon>Ancylostomatidae</taxon>
        <taxon>Ancylostomatinae</taxon>
        <taxon>Ancylostoma</taxon>
    </lineage>
</organism>
<dbReference type="PANTHER" id="PTHR45680">
    <property type="entry name" value="NUCLEAR HORMONE RECEPTOR FAMILY"/>
    <property type="match status" value="1"/>
</dbReference>
<accession>A0A016T2H1</accession>
<dbReference type="Proteomes" id="UP000024635">
    <property type="component" value="Unassembled WGS sequence"/>
</dbReference>
<evidence type="ECO:0000256" key="1">
    <source>
        <dbReference type="ARBA" id="ARBA00023015"/>
    </source>
</evidence>
<evidence type="ECO:0000256" key="3">
    <source>
        <dbReference type="ARBA" id="ARBA00023170"/>
    </source>
</evidence>
<keyword evidence="3" id="KW-0675">Receptor</keyword>
<dbReference type="InterPro" id="IPR000536">
    <property type="entry name" value="Nucl_hrmn_rcpt_lig-bd"/>
</dbReference>
<reference evidence="6" key="1">
    <citation type="journal article" date="2015" name="Nat. Genet.">
        <title>The genome and transcriptome of the zoonotic hookworm Ancylostoma ceylanicum identify infection-specific gene families.</title>
        <authorList>
            <person name="Schwarz E.M."/>
            <person name="Hu Y."/>
            <person name="Antoshechkin I."/>
            <person name="Miller M.M."/>
            <person name="Sternberg P.W."/>
            <person name="Aroian R.V."/>
        </authorList>
    </citation>
    <scope>NUCLEOTIDE SEQUENCE</scope>
    <source>
        <strain evidence="6">HY135</strain>
    </source>
</reference>
<keyword evidence="1" id="KW-0805">Transcription regulation</keyword>
<gene>
    <name evidence="5" type="primary">Acey_s0146.g2520</name>
    <name evidence="5" type="ORF">Y032_0146g2520</name>
</gene>
<keyword evidence="2" id="KW-0804">Transcription</keyword>
<dbReference type="EMBL" id="JARK01001482">
    <property type="protein sequence ID" value="EYB96816.1"/>
    <property type="molecule type" value="Genomic_DNA"/>
</dbReference>
<dbReference type="InterPro" id="IPR051152">
    <property type="entry name" value="C.elegans_Orphan_NR"/>
</dbReference>
<comment type="caution">
    <text evidence="5">The sequence shown here is derived from an EMBL/GenBank/DDBJ whole genome shotgun (WGS) entry which is preliminary data.</text>
</comment>
<dbReference type="AlphaFoldDB" id="A0A016T2H1"/>
<proteinExistence type="predicted"/>
<name>A0A016T2H1_9BILA</name>
<sequence>MLNLSNIQVSQFHFSKKKHRRAQYEVTLHIENMSKFRQNDYRDARINGKRVSPETLAVAESYRDCISDDLHNYYTITLKTPNYAGRLIRIMSIVHCIENIHYERSKVMELARIFDVFKVEVSEKGMFDC</sequence>
<evidence type="ECO:0000259" key="4">
    <source>
        <dbReference type="Pfam" id="PF00104"/>
    </source>
</evidence>
<dbReference type="Pfam" id="PF00104">
    <property type="entry name" value="Hormone_recep"/>
    <property type="match status" value="1"/>
</dbReference>
<evidence type="ECO:0000313" key="6">
    <source>
        <dbReference type="Proteomes" id="UP000024635"/>
    </source>
</evidence>
<dbReference type="PANTHER" id="PTHR45680:SF29">
    <property type="entry name" value="NUCLEAR HORMONE RECEPTOR FAMILY"/>
    <property type="match status" value="1"/>
</dbReference>
<keyword evidence="6" id="KW-1185">Reference proteome</keyword>
<feature type="domain" description="NR LBD" evidence="4">
    <location>
        <begin position="48"/>
        <end position="114"/>
    </location>
</feature>
<evidence type="ECO:0000256" key="2">
    <source>
        <dbReference type="ARBA" id="ARBA00023163"/>
    </source>
</evidence>
<dbReference type="InterPro" id="IPR035500">
    <property type="entry name" value="NHR-like_dom_sf"/>
</dbReference>
<protein>
    <recommendedName>
        <fullName evidence="4">NR LBD domain-containing protein</fullName>
    </recommendedName>
</protein>
<dbReference type="SUPFAM" id="SSF48508">
    <property type="entry name" value="Nuclear receptor ligand-binding domain"/>
    <property type="match status" value="1"/>
</dbReference>
<dbReference type="STRING" id="53326.A0A016T2H1"/>
<evidence type="ECO:0000313" key="5">
    <source>
        <dbReference type="EMBL" id="EYB96816.1"/>
    </source>
</evidence>